<reference evidence="2" key="1">
    <citation type="journal article" date="2020" name="Genome Biol.">
        <title>Gamete binning: chromosome-level and haplotype-resolved genome assembly enabled by high-throughput single-cell sequencing of gamete genomes.</title>
        <authorList>
            <person name="Campoy J.A."/>
            <person name="Sun H."/>
            <person name="Goel M."/>
            <person name="Jiao W.-B."/>
            <person name="Folz-Donahue K."/>
            <person name="Wang N."/>
            <person name="Rubio M."/>
            <person name="Liu C."/>
            <person name="Kukat C."/>
            <person name="Ruiz D."/>
            <person name="Huettel B."/>
            <person name="Schneeberger K."/>
        </authorList>
    </citation>
    <scope>NUCLEOTIDE SEQUENCE [LARGE SCALE GENOMIC DNA]</scope>
    <source>
        <strain evidence="2">cv. Rojo Pasion</strain>
    </source>
</reference>
<evidence type="ECO:0000313" key="2">
    <source>
        <dbReference type="Proteomes" id="UP000507245"/>
    </source>
</evidence>
<organism evidence="1 2">
    <name type="scientific">Prunus armeniaca</name>
    <name type="common">Apricot</name>
    <name type="synonym">Armeniaca vulgaris</name>
    <dbReference type="NCBI Taxonomy" id="36596"/>
    <lineage>
        <taxon>Eukaryota</taxon>
        <taxon>Viridiplantae</taxon>
        <taxon>Streptophyta</taxon>
        <taxon>Embryophyta</taxon>
        <taxon>Tracheophyta</taxon>
        <taxon>Spermatophyta</taxon>
        <taxon>Magnoliopsida</taxon>
        <taxon>eudicotyledons</taxon>
        <taxon>Gunneridae</taxon>
        <taxon>Pentapetalae</taxon>
        <taxon>rosids</taxon>
        <taxon>fabids</taxon>
        <taxon>Rosales</taxon>
        <taxon>Rosaceae</taxon>
        <taxon>Amygdaloideae</taxon>
        <taxon>Amygdaleae</taxon>
        <taxon>Prunus</taxon>
    </lineage>
</organism>
<dbReference type="Proteomes" id="UP000507245">
    <property type="component" value="Unassembled WGS sequence"/>
</dbReference>
<dbReference type="AlphaFoldDB" id="A0A6J5WVV3"/>
<proteinExistence type="predicted"/>
<name>A0A6J5WVV3_PRUAR</name>
<evidence type="ECO:0000313" key="1">
    <source>
        <dbReference type="EMBL" id="CAB4305679.1"/>
    </source>
</evidence>
<gene>
    <name evidence="1" type="ORF">ORAREDHAP_LOCUS23716</name>
</gene>
<protein>
    <submittedName>
        <fullName evidence="1">Uncharacterized protein</fullName>
    </submittedName>
</protein>
<sequence length="113" mass="13012">MENQGKEPTLQELINIELQWRSIWPALITLPEDCFELIVAKHKTVLRVAGYSTRLLIQADFHVLPLGVCSMVLGARWFRNLVSRLWDFSSFMMESSINGQRCIVYGKMKEPNG</sequence>
<keyword evidence="2" id="KW-1185">Reference proteome</keyword>
<dbReference type="EMBL" id="CAEKKB010000003">
    <property type="protein sequence ID" value="CAB4305679.1"/>
    <property type="molecule type" value="Genomic_DNA"/>
</dbReference>
<accession>A0A6J5WVV3</accession>